<reference evidence="2 3" key="1">
    <citation type="submission" date="2018-03" db="EMBL/GenBank/DDBJ databases">
        <title>Arenimonas caeni sp. nov., isolated from activated sludge.</title>
        <authorList>
            <person name="Liu H."/>
        </authorList>
    </citation>
    <scope>NUCLEOTIDE SEQUENCE [LARGE SCALE GENOMIC DNA]</scope>
    <source>
        <strain evidence="3">z29</strain>
    </source>
</reference>
<dbReference type="Proteomes" id="UP000241736">
    <property type="component" value="Unassembled WGS sequence"/>
</dbReference>
<keyword evidence="3" id="KW-1185">Reference proteome</keyword>
<comment type="caution">
    <text evidence="2">The sequence shown here is derived from an EMBL/GenBank/DDBJ whole genome shotgun (WGS) entry which is preliminary data.</text>
</comment>
<evidence type="ECO:0008006" key="4">
    <source>
        <dbReference type="Google" id="ProtNLM"/>
    </source>
</evidence>
<feature type="signal peptide" evidence="1">
    <location>
        <begin position="1"/>
        <end position="21"/>
    </location>
</feature>
<name>A0A2P6MCW1_9GAMM</name>
<proteinExistence type="predicted"/>
<sequence length="167" mass="18481">MNRFPSFLLAAALLLPGLALAQDAGRAAQDARALGKLQSLQAAVAPGKQIFMARQLKLTPEEAAAFWPAYDAFQAGLANLESKRAALHARRDERIAANDFDDGDREDFAEELLALEADEADLLESTLARLVRARLTMDKAVRYIELEKDLRALRHFERGENADYALN</sequence>
<keyword evidence="1" id="KW-0732">Signal</keyword>
<protein>
    <recommendedName>
        <fullName evidence="4">Sensor of ECF-type sigma factor</fullName>
    </recommendedName>
</protein>
<evidence type="ECO:0000313" key="3">
    <source>
        <dbReference type="Proteomes" id="UP000241736"/>
    </source>
</evidence>
<evidence type="ECO:0000256" key="1">
    <source>
        <dbReference type="SAM" id="SignalP"/>
    </source>
</evidence>
<gene>
    <name evidence="2" type="ORF">C6N40_01335</name>
</gene>
<evidence type="ECO:0000313" key="2">
    <source>
        <dbReference type="EMBL" id="PRH83812.1"/>
    </source>
</evidence>
<organism evidence="2 3">
    <name type="scientific">Arenimonas caeni</name>
    <dbReference type="NCBI Taxonomy" id="2058085"/>
    <lineage>
        <taxon>Bacteria</taxon>
        <taxon>Pseudomonadati</taxon>
        <taxon>Pseudomonadota</taxon>
        <taxon>Gammaproteobacteria</taxon>
        <taxon>Lysobacterales</taxon>
        <taxon>Lysobacteraceae</taxon>
        <taxon>Arenimonas</taxon>
    </lineage>
</organism>
<feature type="chain" id="PRO_5015146567" description="Sensor of ECF-type sigma factor" evidence="1">
    <location>
        <begin position="22"/>
        <end position="167"/>
    </location>
</feature>
<dbReference type="RefSeq" id="WP_106989199.1">
    <property type="nucleotide sequence ID" value="NZ_JAVEVW010000011.1"/>
</dbReference>
<accession>A0A2P6MCW1</accession>
<dbReference type="OrthoDB" id="9153342at2"/>
<dbReference type="AlphaFoldDB" id="A0A2P6MCW1"/>
<dbReference type="EMBL" id="PVLF01000001">
    <property type="protein sequence ID" value="PRH83812.1"/>
    <property type="molecule type" value="Genomic_DNA"/>
</dbReference>